<proteinExistence type="predicted"/>
<organism evidence="1">
    <name type="scientific">Arundo donax</name>
    <name type="common">Giant reed</name>
    <name type="synonym">Donax arundinaceus</name>
    <dbReference type="NCBI Taxonomy" id="35708"/>
    <lineage>
        <taxon>Eukaryota</taxon>
        <taxon>Viridiplantae</taxon>
        <taxon>Streptophyta</taxon>
        <taxon>Embryophyta</taxon>
        <taxon>Tracheophyta</taxon>
        <taxon>Spermatophyta</taxon>
        <taxon>Magnoliopsida</taxon>
        <taxon>Liliopsida</taxon>
        <taxon>Poales</taxon>
        <taxon>Poaceae</taxon>
        <taxon>PACMAD clade</taxon>
        <taxon>Arundinoideae</taxon>
        <taxon>Arundineae</taxon>
        <taxon>Arundo</taxon>
    </lineage>
</organism>
<evidence type="ECO:0000313" key="1">
    <source>
        <dbReference type="EMBL" id="JAD22167.1"/>
    </source>
</evidence>
<reference evidence="1" key="2">
    <citation type="journal article" date="2015" name="Data Brief">
        <title>Shoot transcriptome of the giant reed, Arundo donax.</title>
        <authorList>
            <person name="Barrero R.A."/>
            <person name="Guerrero F.D."/>
            <person name="Moolhuijzen P."/>
            <person name="Goolsby J.A."/>
            <person name="Tidwell J."/>
            <person name="Bellgard S.E."/>
            <person name="Bellgard M.I."/>
        </authorList>
    </citation>
    <scope>NUCLEOTIDE SEQUENCE</scope>
    <source>
        <tissue evidence="1">Shoot tissue taken approximately 20 cm above the soil surface</tissue>
    </source>
</reference>
<name>A0A0A8YHQ1_ARUDO</name>
<reference evidence="1" key="1">
    <citation type="submission" date="2014-09" db="EMBL/GenBank/DDBJ databases">
        <authorList>
            <person name="Magalhaes I.L.F."/>
            <person name="Oliveira U."/>
            <person name="Santos F.R."/>
            <person name="Vidigal T.H.D.A."/>
            <person name="Brescovit A.D."/>
            <person name="Santos A.J."/>
        </authorList>
    </citation>
    <scope>NUCLEOTIDE SEQUENCE</scope>
    <source>
        <tissue evidence="1">Shoot tissue taken approximately 20 cm above the soil surface</tissue>
    </source>
</reference>
<sequence length="26" mass="3245">MHRESHNYFPLCFIRSFQITRLVSMM</sequence>
<accession>A0A0A8YHQ1</accession>
<dbReference type="EMBL" id="GBRH01275728">
    <property type="protein sequence ID" value="JAD22167.1"/>
    <property type="molecule type" value="Transcribed_RNA"/>
</dbReference>
<dbReference type="AlphaFoldDB" id="A0A0A8YHQ1"/>
<protein>
    <submittedName>
        <fullName evidence="1">Uncharacterized protein</fullName>
    </submittedName>
</protein>